<dbReference type="EMBL" id="BAABLM010000011">
    <property type="protein sequence ID" value="GAA4685299.1"/>
    <property type="molecule type" value="Genomic_DNA"/>
</dbReference>
<proteinExistence type="inferred from homology"/>
<dbReference type="Proteomes" id="UP001501295">
    <property type="component" value="Unassembled WGS sequence"/>
</dbReference>
<keyword evidence="7 9" id="KW-0472">Membrane</keyword>
<keyword evidence="11" id="KW-1185">Reference proteome</keyword>
<feature type="region of interest" description="Disordered" evidence="8">
    <location>
        <begin position="369"/>
        <end position="393"/>
    </location>
</feature>
<dbReference type="RefSeq" id="WP_345377192.1">
    <property type="nucleotide sequence ID" value="NZ_BAABLM010000011.1"/>
</dbReference>
<feature type="transmembrane region" description="Helical" evidence="9">
    <location>
        <begin position="88"/>
        <end position="111"/>
    </location>
</feature>
<comment type="subcellular location">
    <subcellularLocation>
        <location evidence="1">Cell membrane</location>
        <topology evidence="1">Multi-pass membrane protein</topology>
    </subcellularLocation>
</comment>
<evidence type="ECO:0000256" key="1">
    <source>
        <dbReference type="ARBA" id="ARBA00004651"/>
    </source>
</evidence>
<evidence type="ECO:0000256" key="8">
    <source>
        <dbReference type="SAM" id="MobiDB-lite"/>
    </source>
</evidence>
<feature type="transmembrane region" description="Helical" evidence="9">
    <location>
        <begin position="60"/>
        <end position="81"/>
    </location>
</feature>
<evidence type="ECO:0000256" key="4">
    <source>
        <dbReference type="ARBA" id="ARBA00022475"/>
    </source>
</evidence>
<comment type="caution">
    <text evidence="10">The sequence shown here is derived from an EMBL/GenBank/DDBJ whole genome shotgun (WGS) entry which is preliminary data.</text>
</comment>
<evidence type="ECO:0000256" key="9">
    <source>
        <dbReference type="SAM" id="Phobius"/>
    </source>
</evidence>
<gene>
    <name evidence="10" type="ORF">GCM10025780_34570</name>
</gene>
<name>A0ABP8WB33_9MICO</name>
<feature type="transmembrane region" description="Helical" evidence="9">
    <location>
        <begin position="35"/>
        <end position="54"/>
    </location>
</feature>
<keyword evidence="6 9" id="KW-1133">Transmembrane helix</keyword>
<evidence type="ECO:0000256" key="7">
    <source>
        <dbReference type="ARBA" id="ARBA00023136"/>
    </source>
</evidence>
<organism evidence="10 11">
    <name type="scientific">Frondihabitans cladoniiphilus</name>
    <dbReference type="NCBI Taxonomy" id="715785"/>
    <lineage>
        <taxon>Bacteria</taxon>
        <taxon>Bacillati</taxon>
        <taxon>Actinomycetota</taxon>
        <taxon>Actinomycetes</taxon>
        <taxon>Micrococcales</taxon>
        <taxon>Microbacteriaceae</taxon>
        <taxon>Frondihabitans</taxon>
    </lineage>
</organism>
<reference evidence="11" key="1">
    <citation type="journal article" date="2019" name="Int. J. Syst. Evol. Microbiol.">
        <title>The Global Catalogue of Microorganisms (GCM) 10K type strain sequencing project: providing services to taxonomists for standard genome sequencing and annotation.</title>
        <authorList>
            <consortium name="The Broad Institute Genomics Platform"/>
            <consortium name="The Broad Institute Genome Sequencing Center for Infectious Disease"/>
            <person name="Wu L."/>
            <person name="Ma J."/>
        </authorList>
    </citation>
    <scope>NUCLEOTIDE SEQUENCE [LARGE SCALE GENOMIC DNA]</scope>
    <source>
        <strain evidence="11">JCM 18956</strain>
    </source>
</reference>
<feature type="region of interest" description="Disordered" evidence="8">
    <location>
        <begin position="1"/>
        <end position="23"/>
    </location>
</feature>
<feature type="transmembrane region" description="Helical" evidence="9">
    <location>
        <begin position="179"/>
        <end position="201"/>
    </location>
</feature>
<feature type="transmembrane region" description="Helical" evidence="9">
    <location>
        <begin position="284"/>
        <end position="308"/>
    </location>
</feature>
<evidence type="ECO:0000313" key="11">
    <source>
        <dbReference type="Proteomes" id="UP001501295"/>
    </source>
</evidence>
<keyword evidence="3" id="KW-0813">Transport</keyword>
<evidence type="ECO:0000256" key="6">
    <source>
        <dbReference type="ARBA" id="ARBA00022989"/>
    </source>
</evidence>
<sequence length="393" mass="41190">MRLFGTPDDEARPAASATDPGEASLTPSIRIAGAWGWRILVVLAVLGVGVWLIAKLSDIVVPFLIALLISALLKPGVTWLVRHRWPKWIAIIVMLLLAIVVLGGLVLLVVWQVRSGLPTLQKESLKSFDNIKGILAAPPFNLTSADYTSFINKGLAALESSSKSLASGVVSVGSTAGHLVADALVTIFATIFLMIDGEGVWRWTTRLFPKKARPAVDGAGQAGWITLATFVRVQIFVAAVDGLGVGLVAYFTGVPLAVPIAVLVFLASFIPVIGAIVSGVFAVVIALLFVGFWPAVILLAGVLGVHLLEAHVLQPLVMGSAVKVHPLAVVFAVAGGSYLAGVPGALFAVPTIAVVNVMVTYVAHGKWREPGSKKEGEQEAAEQVVPDTGHQPA</sequence>
<dbReference type="PANTHER" id="PTHR21716">
    <property type="entry name" value="TRANSMEMBRANE PROTEIN"/>
    <property type="match status" value="1"/>
</dbReference>
<evidence type="ECO:0000256" key="2">
    <source>
        <dbReference type="ARBA" id="ARBA00009773"/>
    </source>
</evidence>
<dbReference type="InterPro" id="IPR002549">
    <property type="entry name" value="AI-2E-like"/>
</dbReference>
<keyword evidence="4" id="KW-1003">Cell membrane</keyword>
<accession>A0ABP8WB33</accession>
<feature type="transmembrane region" description="Helical" evidence="9">
    <location>
        <begin position="222"/>
        <end position="250"/>
    </location>
</feature>
<feature type="transmembrane region" description="Helical" evidence="9">
    <location>
        <begin position="256"/>
        <end position="277"/>
    </location>
</feature>
<evidence type="ECO:0000256" key="3">
    <source>
        <dbReference type="ARBA" id="ARBA00022448"/>
    </source>
</evidence>
<protein>
    <submittedName>
        <fullName evidence="10">AI-2E family transporter</fullName>
    </submittedName>
</protein>
<feature type="transmembrane region" description="Helical" evidence="9">
    <location>
        <begin position="328"/>
        <end position="359"/>
    </location>
</feature>
<keyword evidence="5 9" id="KW-0812">Transmembrane</keyword>
<dbReference type="Pfam" id="PF01594">
    <property type="entry name" value="AI-2E_transport"/>
    <property type="match status" value="1"/>
</dbReference>
<comment type="similarity">
    <text evidence="2">Belongs to the autoinducer-2 exporter (AI-2E) (TC 2.A.86) family.</text>
</comment>
<evidence type="ECO:0000256" key="5">
    <source>
        <dbReference type="ARBA" id="ARBA00022692"/>
    </source>
</evidence>
<dbReference type="PANTHER" id="PTHR21716:SF53">
    <property type="entry name" value="PERMEASE PERM-RELATED"/>
    <property type="match status" value="1"/>
</dbReference>
<evidence type="ECO:0000313" key="10">
    <source>
        <dbReference type="EMBL" id="GAA4685299.1"/>
    </source>
</evidence>